<name>X0V158_9ZZZZ</name>
<protein>
    <submittedName>
        <fullName evidence="1">Uncharacterized protein</fullName>
    </submittedName>
</protein>
<feature type="non-terminal residue" evidence="1">
    <location>
        <position position="1"/>
    </location>
</feature>
<accession>X0V158</accession>
<evidence type="ECO:0000313" key="1">
    <source>
        <dbReference type="EMBL" id="GAG06253.1"/>
    </source>
</evidence>
<dbReference type="EMBL" id="BARS01022982">
    <property type="protein sequence ID" value="GAG06253.1"/>
    <property type="molecule type" value="Genomic_DNA"/>
</dbReference>
<sequence length="131" mass="15095">ISSFLIMPYEPGYAKGEILVCFRTGCNRLFASGFGAALGCTLSDEDYEHGNNVFIYKTEEGEEKRARRRFRAQDTFVDWVELRDTKMESRWESLECAISKLQSVRGNVELPDDEYCRKLKEIADYLQGLSD</sequence>
<comment type="caution">
    <text evidence="1">The sequence shown here is derived from an EMBL/GenBank/DDBJ whole genome shotgun (WGS) entry which is preliminary data.</text>
</comment>
<gene>
    <name evidence="1" type="ORF">S01H1_36659</name>
</gene>
<reference evidence="1" key="1">
    <citation type="journal article" date="2014" name="Front. Microbiol.">
        <title>High frequency of phylogenetically diverse reductive dehalogenase-homologous genes in deep subseafloor sedimentary metagenomes.</title>
        <authorList>
            <person name="Kawai M."/>
            <person name="Futagami T."/>
            <person name="Toyoda A."/>
            <person name="Takaki Y."/>
            <person name="Nishi S."/>
            <person name="Hori S."/>
            <person name="Arai W."/>
            <person name="Tsubouchi T."/>
            <person name="Morono Y."/>
            <person name="Uchiyama I."/>
            <person name="Ito T."/>
            <person name="Fujiyama A."/>
            <person name="Inagaki F."/>
            <person name="Takami H."/>
        </authorList>
    </citation>
    <scope>NUCLEOTIDE SEQUENCE</scope>
    <source>
        <strain evidence="1">Expedition CK06-06</strain>
    </source>
</reference>
<proteinExistence type="predicted"/>
<dbReference type="AlphaFoldDB" id="X0V158"/>
<organism evidence="1">
    <name type="scientific">marine sediment metagenome</name>
    <dbReference type="NCBI Taxonomy" id="412755"/>
    <lineage>
        <taxon>unclassified sequences</taxon>
        <taxon>metagenomes</taxon>
        <taxon>ecological metagenomes</taxon>
    </lineage>
</organism>